<dbReference type="Proteomes" id="UP000321491">
    <property type="component" value="Unassembled WGS sequence"/>
</dbReference>
<proteinExistence type="predicted"/>
<organism evidence="3 4">
    <name type="scientific">Cerasibacillus quisquiliarum</name>
    <dbReference type="NCBI Taxonomy" id="227865"/>
    <lineage>
        <taxon>Bacteria</taxon>
        <taxon>Bacillati</taxon>
        <taxon>Bacillota</taxon>
        <taxon>Bacilli</taxon>
        <taxon>Bacillales</taxon>
        <taxon>Bacillaceae</taxon>
        <taxon>Cerasibacillus</taxon>
    </lineage>
</organism>
<evidence type="ECO:0000256" key="1">
    <source>
        <dbReference type="SAM" id="Phobius"/>
    </source>
</evidence>
<dbReference type="OrthoDB" id="2382185at2"/>
<reference evidence="3 4" key="1">
    <citation type="submission" date="2019-07" db="EMBL/GenBank/DDBJ databases">
        <title>Whole genome shotgun sequence of Cerasibacillus quisquiliarum NBRC 102429.</title>
        <authorList>
            <person name="Hosoyama A."/>
            <person name="Uohara A."/>
            <person name="Ohji S."/>
            <person name="Ichikawa N."/>
        </authorList>
    </citation>
    <scope>NUCLEOTIDE SEQUENCE [LARGE SCALE GENOMIC DNA]</scope>
    <source>
        <strain evidence="3 4">NBRC 102429</strain>
    </source>
</reference>
<dbReference type="EMBL" id="BJXW01000013">
    <property type="protein sequence ID" value="GEN31204.1"/>
    <property type="molecule type" value="Genomic_DNA"/>
</dbReference>
<feature type="transmembrane region" description="Helical" evidence="1">
    <location>
        <begin position="9"/>
        <end position="26"/>
    </location>
</feature>
<dbReference type="InterPro" id="IPR009996">
    <property type="entry name" value="YycH"/>
</dbReference>
<evidence type="ECO:0000313" key="4">
    <source>
        <dbReference type="Proteomes" id="UP000321491"/>
    </source>
</evidence>
<keyword evidence="1" id="KW-0812">Transmembrane</keyword>
<dbReference type="CDD" id="cd15787">
    <property type="entry name" value="YycH_N"/>
    <property type="match status" value="1"/>
</dbReference>
<dbReference type="InterPro" id="IPR042274">
    <property type="entry name" value="YycH/YycI_2"/>
</dbReference>
<feature type="domain" description="Regulatory protein YycH" evidence="2">
    <location>
        <begin position="4"/>
        <end position="439"/>
    </location>
</feature>
<keyword evidence="1" id="KW-0472">Membrane</keyword>
<dbReference type="Pfam" id="PF07435">
    <property type="entry name" value="YycH"/>
    <property type="match status" value="1"/>
</dbReference>
<dbReference type="Gene3D" id="3.30.310.160">
    <property type="entry name" value="YycH protein, domain 2"/>
    <property type="match status" value="1"/>
</dbReference>
<sequence length="442" mass="51833">MKIEVIKSYALFILVGLSLILTYNIWTYKPGFDVHYAEEERMYVPEDDFFLAGDTLSLEDVIIPSTIIFHDQGKFFGFQEANDLKNIYREIGRWTIYDFSTGDSTGPPKHKRQIEIRYPTPLPMTIVPRLFTFDKGLKNLPSWSFNRIFMTFDKKQTMLKLHFMSIDGKQQATATIQQAEKYELLLNYMENKKTLEEYIPFQAKSDWYIYIPSGSVKKAKKSFSVDVEALNRAPNKLINALFSDPSLVTRNLTKENIANYTDGRQQLQIDSQRLNMEFTNPSQTQVKDSLNSIELIERTVIDINEHKGWTGEFHLESIDTADQKITFLMYQNGEPILGSNRTTIEVERRKQDLFKYERPLFQISDLIVEEMTELPSGEKIIQLINQSQYNLKDIQDIRIGYHLKFQDRSSYIFTLEPAWFMKYNNTWVEIQSDEDLIYKEVS</sequence>
<comment type="caution">
    <text evidence="3">The sequence shown here is derived from an EMBL/GenBank/DDBJ whole genome shotgun (WGS) entry which is preliminary data.</text>
</comment>
<evidence type="ECO:0000259" key="2">
    <source>
        <dbReference type="Pfam" id="PF07435"/>
    </source>
</evidence>
<dbReference type="RefSeq" id="WP_146937171.1">
    <property type="nucleotide sequence ID" value="NZ_BJXW01000013.1"/>
</dbReference>
<accession>A0A511UX71</accession>
<evidence type="ECO:0000313" key="3">
    <source>
        <dbReference type="EMBL" id="GEN31204.1"/>
    </source>
</evidence>
<gene>
    <name evidence="3" type="ORF">CQU01_14420</name>
</gene>
<protein>
    <recommendedName>
        <fullName evidence="2">Regulatory protein YycH domain-containing protein</fullName>
    </recommendedName>
</protein>
<keyword evidence="1" id="KW-1133">Transmembrane helix</keyword>
<name>A0A511UX71_9BACI</name>
<dbReference type="AlphaFoldDB" id="A0A511UX71"/>
<keyword evidence="4" id="KW-1185">Reference proteome</keyword>